<keyword evidence="1 4" id="KW-0413">Isomerase</keyword>
<dbReference type="InterPro" id="IPR051924">
    <property type="entry name" value="GST_Kappa/NadH"/>
</dbReference>
<keyword evidence="5" id="KW-1185">Reference proteome</keyword>
<evidence type="ECO:0000256" key="1">
    <source>
        <dbReference type="PIRNR" id="PIRNR006386"/>
    </source>
</evidence>
<dbReference type="PANTHER" id="PTHR42943">
    <property type="entry name" value="GLUTATHIONE S-TRANSFERASE KAPPA"/>
    <property type="match status" value="1"/>
</dbReference>
<dbReference type="CDD" id="cd03022">
    <property type="entry name" value="DsbA_HCCA_Iso"/>
    <property type="match status" value="1"/>
</dbReference>
<feature type="active site" description="Nucleophile" evidence="2">
    <location>
        <position position="12"/>
    </location>
</feature>
<dbReference type="PIRSF" id="PIRSF006386">
    <property type="entry name" value="HCCAis_GSTk"/>
    <property type="match status" value="1"/>
</dbReference>
<dbReference type="PANTHER" id="PTHR42943:SF13">
    <property type="entry name" value="GLUTATHIONE S-TRANSFERASE KAPPA-RELATED"/>
    <property type="match status" value="1"/>
</dbReference>
<dbReference type="AlphaFoldDB" id="A0A1Y6CKB9"/>
<proteinExistence type="inferred from homology"/>
<gene>
    <name evidence="4" type="ORF">SAMN05428998_13126</name>
</gene>
<feature type="domain" description="DSBA-like thioredoxin" evidence="3">
    <location>
        <begin position="4"/>
        <end position="196"/>
    </location>
</feature>
<evidence type="ECO:0000259" key="3">
    <source>
        <dbReference type="Pfam" id="PF01323"/>
    </source>
</evidence>
<reference evidence="4 5" key="1">
    <citation type="submission" date="2017-04" db="EMBL/GenBank/DDBJ databases">
        <authorList>
            <person name="Afonso C.L."/>
            <person name="Miller P.J."/>
            <person name="Scott M.A."/>
            <person name="Spackman E."/>
            <person name="Goraichik I."/>
            <person name="Dimitrov K.M."/>
            <person name="Suarez D.L."/>
            <person name="Swayne D.E."/>
        </authorList>
    </citation>
    <scope>NUCLEOTIDE SEQUENCE [LARGE SCALE GENOMIC DNA]</scope>
    <source>
        <strain evidence="4 5">USBA 355</strain>
    </source>
</reference>
<dbReference type="GO" id="GO:0004602">
    <property type="term" value="F:glutathione peroxidase activity"/>
    <property type="evidence" value="ECO:0007669"/>
    <property type="project" value="TreeGrafter"/>
</dbReference>
<dbReference type="STRING" id="560819.SAMN05428998_13126"/>
<dbReference type="EMBL" id="FWZX01000031">
    <property type="protein sequence ID" value="SMF72491.1"/>
    <property type="molecule type" value="Genomic_DNA"/>
</dbReference>
<sequence>MAHIDYYLSLNSPWAYLGAARLRELAARAGASVKVKPADYRGTVFPATGGLSLPQRPPARQAYRMMELKRWPAVLGIPLTLSPKHFPFDETAAAGLVVAADLSGGDPLLLSEAILRALWAEERDPGDPATLKALAEEIGHDGDALTARAAESDVAETLSRYNEEALAAGVFGAPSYVVEGEIFWGQDRLGLLERKLGVA</sequence>
<dbReference type="RefSeq" id="WP_085125680.1">
    <property type="nucleotide sequence ID" value="NZ_FWZX01000031.1"/>
</dbReference>
<protein>
    <recommendedName>
        <fullName evidence="1">2-hydroxychromene-2-carboxylate isomerase</fullName>
        <ecNumber evidence="1">5.99.1.4</ecNumber>
    </recommendedName>
</protein>
<comment type="catalytic activity">
    <reaction evidence="1">
        <text>2-hydroxychromene-2-carboxylate = (3E)-4-(2-hydroxyphenyl)-2-oxobut-3-enoate</text>
        <dbReference type="Rhea" id="RHEA:27401"/>
        <dbReference type="ChEBI" id="CHEBI:59350"/>
        <dbReference type="ChEBI" id="CHEBI:59353"/>
        <dbReference type="EC" id="5.99.1.4"/>
    </reaction>
</comment>
<dbReference type="InterPro" id="IPR014440">
    <property type="entry name" value="HCCAis_GSTk"/>
</dbReference>
<dbReference type="EC" id="5.99.1.4" evidence="1"/>
<dbReference type="GO" id="GO:0018845">
    <property type="term" value="F:2-hydroxychromene-2-carboxylate isomerase activity"/>
    <property type="evidence" value="ECO:0007669"/>
    <property type="project" value="UniProtKB-UniRule"/>
</dbReference>
<comment type="similarity">
    <text evidence="1">Belongs to the GST superfamily. NadH family.</text>
</comment>
<evidence type="ECO:0000256" key="2">
    <source>
        <dbReference type="PIRSR" id="PIRSR006386-1"/>
    </source>
</evidence>
<evidence type="ECO:0000313" key="4">
    <source>
        <dbReference type="EMBL" id="SMF72491.1"/>
    </source>
</evidence>
<dbReference type="Gene3D" id="3.40.30.10">
    <property type="entry name" value="Glutaredoxin"/>
    <property type="match status" value="1"/>
</dbReference>
<dbReference type="Proteomes" id="UP000192917">
    <property type="component" value="Unassembled WGS sequence"/>
</dbReference>
<dbReference type="SUPFAM" id="SSF52833">
    <property type="entry name" value="Thioredoxin-like"/>
    <property type="match status" value="1"/>
</dbReference>
<dbReference type="InterPro" id="IPR001853">
    <property type="entry name" value="DSBA-like_thioredoxin_dom"/>
</dbReference>
<evidence type="ECO:0000313" key="5">
    <source>
        <dbReference type="Proteomes" id="UP000192917"/>
    </source>
</evidence>
<dbReference type="GO" id="GO:0006749">
    <property type="term" value="P:glutathione metabolic process"/>
    <property type="evidence" value="ECO:0007669"/>
    <property type="project" value="TreeGrafter"/>
</dbReference>
<accession>A0A1Y6CKB9</accession>
<dbReference type="Pfam" id="PF01323">
    <property type="entry name" value="DSBA"/>
    <property type="match status" value="1"/>
</dbReference>
<dbReference type="InterPro" id="IPR036249">
    <property type="entry name" value="Thioredoxin-like_sf"/>
</dbReference>
<dbReference type="GO" id="GO:0004364">
    <property type="term" value="F:glutathione transferase activity"/>
    <property type="evidence" value="ECO:0007669"/>
    <property type="project" value="TreeGrafter"/>
</dbReference>
<dbReference type="GO" id="GO:1901170">
    <property type="term" value="P:naphthalene catabolic process"/>
    <property type="evidence" value="ECO:0007669"/>
    <property type="project" value="InterPro"/>
</dbReference>
<organism evidence="4 5">
    <name type="scientific">Tistlia consotensis USBA 355</name>
    <dbReference type="NCBI Taxonomy" id="560819"/>
    <lineage>
        <taxon>Bacteria</taxon>
        <taxon>Pseudomonadati</taxon>
        <taxon>Pseudomonadota</taxon>
        <taxon>Alphaproteobacteria</taxon>
        <taxon>Rhodospirillales</taxon>
        <taxon>Rhodovibrionaceae</taxon>
        <taxon>Tistlia</taxon>
    </lineage>
</organism>
<name>A0A1Y6CKB9_9PROT</name>
<dbReference type="InterPro" id="IPR044087">
    <property type="entry name" value="NahD-like"/>
</dbReference>